<dbReference type="Proteomes" id="UP001205337">
    <property type="component" value="Unassembled WGS sequence"/>
</dbReference>
<feature type="compositionally biased region" description="Acidic residues" evidence="1">
    <location>
        <begin position="44"/>
        <end position="53"/>
    </location>
</feature>
<protein>
    <recommendedName>
        <fullName evidence="5">LppP/LprE family lipoprotein</fullName>
    </recommendedName>
</protein>
<sequence length="272" mass="27666">MNRVRPLLPLALLAAVAVSLTGCDPVPAPTPAPSTASATPTTTADDDPAGSELPDDAVLVVSANVHDAAGDGLALRLVVHRSYAWDSPEGAPLAAAMTSGCAGALDESVYDGQLWSFAAIDVTATPLGPTPWPGDPAVPLEYWVTLDPTSAFLALADSGFPLQDPTVDPATPHCDRDRFIPGAGSGTLIVGFQGDTDAVDAAGHFTRWANHRYGFSTQLVAGGSSSGAAVTECTFVVTDLGASLGGGAASWVEQRDDTHCVTGTGLPEDVDS</sequence>
<evidence type="ECO:0000256" key="1">
    <source>
        <dbReference type="SAM" id="MobiDB-lite"/>
    </source>
</evidence>
<dbReference type="PROSITE" id="PS51257">
    <property type="entry name" value="PROKAR_LIPOPROTEIN"/>
    <property type="match status" value="1"/>
</dbReference>
<feature type="compositionally biased region" description="Low complexity" evidence="1">
    <location>
        <begin position="33"/>
        <end position="43"/>
    </location>
</feature>
<accession>A0ABT1ZFS2</accession>
<evidence type="ECO:0008006" key="5">
    <source>
        <dbReference type="Google" id="ProtNLM"/>
    </source>
</evidence>
<evidence type="ECO:0000313" key="4">
    <source>
        <dbReference type="Proteomes" id="UP001205337"/>
    </source>
</evidence>
<evidence type="ECO:0000256" key="2">
    <source>
        <dbReference type="SAM" id="SignalP"/>
    </source>
</evidence>
<proteinExistence type="predicted"/>
<feature type="region of interest" description="Disordered" evidence="1">
    <location>
        <begin position="28"/>
        <end position="53"/>
    </location>
</feature>
<organism evidence="3 4">
    <name type="scientific">Protaetiibacter mangrovi</name>
    <dbReference type="NCBI Taxonomy" id="2970926"/>
    <lineage>
        <taxon>Bacteria</taxon>
        <taxon>Bacillati</taxon>
        <taxon>Actinomycetota</taxon>
        <taxon>Actinomycetes</taxon>
        <taxon>Micrococcales</taxon>
        <taxon>Microbacteriaceae</taxon>
        <taxon>Protaetiibacter</taxon>
    </lineage>
</organism>
<keyword evidence="4" id="KW-1185">Reference proteome</keyword>
<evidence type="ECO:0000313" key="3">
    <source>
        <dbReference type="EMBL" id="MCS0499561.1"/>
    </source>
</evidence>
<dbReference type="RefSeq" id="WP_258798611.1">
    <property type="nucleotide sequence ID" value="NZ_JANTHX010000007.1"/>
</dbReference>
<reference evidence="3 4" key="1">
    <citation type="submission" date="2022-08" db="EMBL/GenBank/DDBJ databases">
        <authorList>
            <person name="Li F."/>
        </authorList>
    </citation>
    <scope>NUCLEOTIDE SEQUENCE [LARGE SCALE GENOMIC DNA]</scope>
    <source>
        <strain evidence="3 4">10F1B-8-1</strain>
    </source>
</reference>
<comment type="caution">
    <text evidence="3">The sequence shown here is derived from an EMBL/GenBank/DDBJ whole genome shotgun (WGS) entry which is preliminary data.</text>
</comment>
<keyword evidence="2" id="KW-0732">Signal</keyword>
<feature type="signal peptide" evidence="2">
    <location>
        <begin position="1"/>
        <end position="28"/>
    </location>
</feature>
<feature type="chain" id="PRO_5045603212" description="LppP/LprE family lipoprotein" evidence="2">
    <location>
        <begin position="29"/>
        <end position="272"/>
    </location>
</feature>
<gene>
    <name evidence="3" type="ORF">NUH29_08350</name>
</gene>
<dbReference type="EMBL" id="JANTHX010000007">
    <property type="protein sequence ID" value="MCS0499561.1"/>
    <property type="molecule type" value="Genomic_DNA"/>
</dbReference>
<name>A0ABT1ZFS2_9MICO</name>